<feature type="transmembrane region" description="Helical" evidence="6">
    <location>
        <begin position="335"/>
        <end position="355"/>
    </location>
</feature>
<dbReference type="PRINTS" id="PR01036">
    <property type="entry name" value="TCRTETB"/>
</dbReference>
<keyword evidence="5 6" id="KW-0472">Membrane</keyword>
<feature type="transmembrane region" description="Helical" evidence="6">
    <location>
        <begin position="201"/>
        <end position="220"/>
    </location>
</feature>
<sequence length="503" mass="54924">MSQTETMQGNRSKRIYILVSIMLAQFMGAIEGTIIATAMPSIVNDLGGFSLYSWVFSAYLLMNTVTVLIYGKLADLLGRKPVLIFGILIFLIGSTLCGLADNIHQLIVFRFIQGFGAGAIMPVASTIVGDIYSNEERAKVQGYLSSVWGISAIAGPAAGGLLVQFASWRLVFWINIPLGLLSVAGLLLFHRESRQSVKTKIDYWGAILIMAALSVLMVVLVEAGSHWKWRSMKTFSFLLGSILLFVLFIYQEKRADDPMMPFGIWRHRPIWIANMVSFTAGIMMIGITTYLPSFVQGVMEKNATVAGFTLTAMSIGWPVSSAISGRLLYKIGLRTTAFIGAFAFMVSGCLFVSMQPGFGPIWAAAASFLLGVGMGMTSTAFIVSIQGSVNWEQRGIATAANMFMRNLGNTLGAALLGGILNSRIAVFLNGKRDQTGHILTLNSTNSLLNQQERDKLAPAVRRIIQDALTASLHTVYWVVFLFAAVSLVFIFFLPKNAQVKKNK</sequence>
<organism evidence="8 9">
    <name type="scientific">Heyndrickxia acidicola</name>
    <dbReference type="NCBI Taxonomy" id="209389"/>
    <lineage>
        <taxon>Bacteria</taxon>
        <taxon>Bacillati</taxon>
        <taxon>Bacillota</taxon>
        <taxon>Bacilli</taxon>
        <taxon>Bacillales</taxon>
        <taxon>Bacillaceae</taxon>
        <taxon>Heyndrickxia</taxon>
    </lineage>
</organism>
<dbReference type="PANTHER" id="PTHR23501">
    <property type="entry name" value="MAJOR FACILITATOR SUPERFAMILY"/>
    <property type="match status" value="1"/>
</dbReference>
<evidence type="ECO:0000313" key="9">
    <source>
        <dbReference type="Proteomes" id="UP001341444"/>
    </source>
</evidence>
<feature type="transmembrane region" description="Helical" evidence="6">
    <location>
        <begin position="170"/>
        <end position="189"/>
    </location>
</feature>
<evidence type="ECO:0000256" key="3">
    <source>
        <dbReference type="ARBA" id="ARBA00022692"/>
    </source>
</evidence>
<protein>
    <submittedName>
        <fullName evidence="8">MDR family MFS transporter</fullName>
    </submittedName>
</protein>
<dbReference type="PANTHER" id="PTHR23501:SF191">
    <property type="entry name" value="VACUOLAR BASIC AMINO ACID TRANSPORTER 4"/>
    <property type="match status" value="1"/>
</dbReference>
<dbReference type="RefSeq" id="WP_066264927.1">
    <property type="nucleotide sequence ID" value="NZ_JARMAB010000021.1"/>
</dbReference>
<feature type="transmembrane region" description="Helical" evidence="6">
    <location>
        <begin position="232"/>
        <end position="250"/>
    </location>
</feature>
<dbReference type="SUPFAM" id="SSF103473">
    <property type="entry name" value="MFS general substrate transporter"/>
    <property type="match status" value="1"/>
</dbReference>
<reference evidence="8 9" key="1">
    <citation type="submission" date="2023-03" db="EMBL/GenBank/DDBJ databases">
        <title>Bacillus Genome Sequencing.</title>
        <authorList>
            <person name="Dunlap C."/>
        </authorList>
    </citation>
    <scope>NUCLEOTIDE SEQUENCE [LARGE SCALE GENOMIC DNA]</scope>
    <source>
        <strain evidence="8 9">B-23453</strain>
    </source>
</reference>
<feature type="transmembrane region" description="Helical" evidence="6">
    <location>
        <begin position="475"/>
        <end position="493"/>
    </location>
</feature>
<feature type="transmembrane region" description="Helical" evidence="6">
    <location>
        <begin position="303"/>
        <end position="323"/>
    </location>
</feature>
<dbReference type="InterPro" id="IPR020846">
    <property type="entry name" value="MFS_dom"/>
</dbReference>
<dbReference type="Gene3D" id="1.20.1250.20">
    <property type="entry name" value="MFS general substrate transporter like domains"/>
    <property type="match status" value="1"/>
</dbReference>
<accession>A0ABU6MHU2</accession>
<dbReference type="Pfam" id="PF07690">
    <property type="entry name" value="MFS_1"/>
    <property type="match status" value="1"/>
</dbReference>
<evidence type="ECO:0000259" key="7">
    <source>
        <dbReference type="PROSITE" id="PS50850"/>
    </source>
</evidence>
<dbReference type="Proteomes" id="UP001341444">
    <property type="component" value="Unassembled WGS sequence"/>
</dbReference>
<evidence type="ECO:0000313" key="8">
    <source>
        <dbReference type="EMBL" id="MED1204250.1"/>
    </source>
</evidence>
<dbReference type="InterPro" id="IPR036259">
    <property type="entry name" value="MFS_trans_sf"/>
</dbReference>
<feature type="transmembrane region" description="Helical" evidence="6">
    <location>
        <begin position="361"/>
        <end position="385"/>
    </location>
</feature>
<dbReference type="EMBL" id="JARMAB010000021">
    <property type="protein sequence ID" value="MED1204250.1"/>
    <property type="molecule type" value="Genomic_DNA"/>
</dbReference>
<dbReference type="Gene3D" id="1.20.1720.10">
    <property type="entry name" value="Multidrug resistance protein D"/>
    <property type="match status" value="1"/>
</dbReference>
<evidence type="ECO:0000256" key="2">
    <source>
        <dbReference type="ARBA" id="ARBA00022448"/>
    </source>
</evidence>
<evidence type="ECO:0000256" key="4">
    <source>
        <dbReference type="ARBA" id="ARBA00022989"/>
    </source>
</evidence>
<feature type="transmembrane region" description="Helical" evidence="6">
    <location>
        <begin position="271"/>
        <end position="291"/>
    </location>
</feature>
<comment type="subcellular location">
    <subcellularLocation>
        <location evidence="1">Cell membrane</location>
        <topology evidence="1">Multi-pass membrane protein</topology>
    </subcellularLocation>
</comment>
<keyword evidence="3 6" id="KW-0812">Transmembrane</keyword>
<feature type="transmembrane region" description="Helical" evidence="6">
    <location>
        <begin position="51"/>
        <end position="70"/>
    </location>
</feature>
<dbReference type="CDD" id="cd17502">
    <property type="entry name" value="MFS_Azr1_MDR_like"/>
    <property type="match status" value="1"/>
</dbReference>
<evidence type="ECO:0000256" key="1">
    <source>
        <dbReference type="ARBA" id="ARBA00004651"/>
    </source>
</evidence>
<name>A0ABU6MHU2_9BACI</name>
<feature type="transmembrane region" description="Helical" evidence="6">
    <location>
        <begin position="406"/>
        <end position="428"/>
    </location>
</feature>
<feature type="transmembrane region" description="Helical" evidence="6">
    <location>
        <begin position="143"/>
        <end position="164"/>
    </location>
</feature>
<feature type="domain" description="Major facilitator superfamily (MFS) profile" evidence="7">
    <location>
        <begin position="17"/>
        <end position="498"/>
    </location>
</feature>
<evidence type="ECO:0000256" key="6">
    <source>
        <dbReference type="SAM" id="Phobius"/>
    </source>
</evidence>
<keyword evidence="9" id="KW-1185">Reference proteome</keyword>
<dbReference type="PROSITE" id="PS50850">
    <property type="entry name" value="MFS"/>
    <property type="match status" value="1"/>
</dbReference>
<keyword evidence="2" id="KW-0813">Transport</keyword>
<feature type="transmembrane region" description="Helical" evidence="6">
    <location>
        <begin position="82"/>
        <end position="101"/>
    </location>
</feature>
<feature type="transmembrane region" description="Helical" evidence="6">
    <location>
        <begin position="15"/>
        <end position="39"/>
    </location>
</feature>
<proteinExistence type="predicted"/>
<keyword evidence="4 6" id="KW-1133">Transmembrane helix</keyword>
<evidence type="ECO:0000256" key="5">
    <source>
        <dbReference type="ARBA" id="ARBA00023136"/>
    </source>
</evidence>
<comment type="caution">
    <text evidence="8">The sequence shown here is derived from an EMBL/GenBank/DDBJ whole genome shotgun (WGS) entry which is preliminary data.</text>
</comment>
<feature type="transmembrane region" description="Helical" evidence="6">
    <location>
        <begin position="107"/>
        <end position="131"/>
    </location>
</feature>
<dbReference type="InterPro" id="IPR011701">
    <property type="entry name" value="MFS"/>
</dbReference>
<gene>
    <name evidence="8" type="ORF">P4T90_14475</name>
</gene>